<evidence type="ECO:0000256" key="1">
    <source>
        <dbReference type="ARBA" id="ARBA00007118"/>
    </source>
</evidence>
<evidence type="ECO:0000256" key="3">
    <source>
        <dbReference type="ARBA" id="ARBA00022643"/>
    </source>
</evidence>
<dbReference type="SUPFAM" id="SSF55469">
    <property type="entry name" value="FMN-dependent nitroreductase-like"/>
    <property type="match status" value="1"/>
</dbReference>
<dbReference type="KEGG" id="tvd:SG34_014340"/>
<evidence type="ECO:0000313" key="10">
    <source>
        <dbReference type="EMBL" id="WDE07959.1"/>
    </source>
</evidence>
<feature type="binding site" description="in other chain" evidence="8">
    <location>
        <begin position="135"/>
        <end position="137"/>
    </location>
    <ligand>
        <name>FMN</name>
        <dbReference type="ChEBI" id="CHEBI:58210"/>
        <note>ligand shared between dimeric partners</note>
    </ligand>
</feature>
<dbReference type="PIRSF" id="PIRSF000232">
    <property type="entry name" value="YdjA"/>
    <property type="match status" value="1"/>
</dbReference>
<dbReference type="Gene3D" id="3.40.109.10">
    <property type="entry name" value="NADH Oxidase"/>
    <property type="match status" value="1"/>
</dbReference>
<keyword evidence="11" id="KW-1185">Reference proteome</keyword>
<evidence type="ECO:0000256" key="8">
    <source>
        <dbReference type="PIRSR" id="PIRSR000232-1"/>
    </source>
</evidence>
<dbReference type="InterPro" id="IPR000415">
    <property type="entry name" value="Nitroreductase-like"/>
</dbReference>
<evidence type="ECO:0000259" key="9">
    <source>
        <dbReference type="Pfam" id="PF00881"/>
    </source>
</evidence>
<feature type="binding site" evidence="8">
    <location>
        <position position="44"/>
    </location>
    <ligand>
        <name>FMN</name>
        <dbReference type="ChEBI" id="CHEBI:58210"/>
        <note>ligand shared between dimeric partners</note>
    </ligand>
</feature>
<evidence type="ECO:0000256" key="5">
    <source>
        <dbReference type="ARBA" id="ARBA00023002"/>
    </source>
</evidence>
<proteinExistence type="inferred from homology"/>
<feature type="binding site" description="in other chain" evidence="8">
    <location>
        <begin position="15"/>
        <end position="17"/>
    </location>
    <ligand>
        <name>FMN</name>
        <dbReference type="ChEBI" id="CHEBI:58210"/>
        <note>ligand shared between dimeric partners</note>
    </ligand>
</feature>
<dbReference type="Pfam" id="PF00881">
    <property type="entry name" value="Nitroreductase"/>
    <property type="match status" value="1"/>
</dbReference>
<dbReference type="InterPro" id="IPR052530">
    <property type="entry name" value="NAD(P)H_nitroreductase"/>
</dbReference>
<evidence type="ECO:0000256" key="4">
    <source>
        <dbReference type="ARBA" id="ARBA00022857"/>
    </source>
</evidence>
<gene>
    <name evidence="10" type="ORF">SG34_014340</name>
</gene>
<keyword evidence="6 7" id="KW-0520">NAD</keyword>
<keyword evidence="5 7" id="KW-0560">Oxidoreductase</keyword>
<dbReference type="PANTHER" id="PTHR43821:SF1">
    <property type="entry name" value="NAD(P)H NITROREDUCTASE YDJA-RELATED"/>
    <property type="match status" value="1"/>
</dbReference>
<dbReference type="EC" id="1.-.-.-" evidence="7"/>
<keyword evidence="2 7" id="KW-0285">Flavoprotein</keyword>
<name>A0AAE9Z883_9GAMM</name>
<evidence type="ECO:0000256" key="6">
    <source>
        <dbReference type="ARBA" id="ARBA00023027"/>
    </source>
</evidence>
<sequence>MSQVPQDAIELLLQRQSNPFLEQPAPNRDDLDKILSAAMRVPDHGGLAPWHFTVIENGGLDKLSDILVGAAEAKNAEEAKIAKAKKMPYRAPMIIVISTRFIEHKVPEQEQLIAAGCAAHAMQMAAFALGYGAMWRTGEFSYNPQVKEALNIKLIDQIVGFLYVGTESKALPAKPVKPYQDFVSYFE</sequence>
<evidence type="ECO:0000313" key="11">
    <source>
        <dbReference type="Proteomes" id="UP000032352"/>
    </source>
</evidence>
<dbReference type="EMBL" id="CP059733">
    <property type="protein sequence ID" value="WDE07959.1"/>
    <property type="molecule type" value="Genomic_DNA"/>
</dbReference>
<keyword evidence="3 7" id="KW-0288">FMN</keyword>
<dbReference type="PANTHER" id="PTHR43821">
    <property type="entry name" value="NAD(P)H NITROREDUCTASE YDJA-RELATED"/>
    <property type="match status" value="1"/>
</dbReference>
<dbReference type="NCBIfam" id="NF008088">
    <property type="entry name" value="PRK10828.1"/>
    <property type="match status" value="1"/>
</dbReference>
<accession>A0AAE9Z883</accession>
<dbReference type="InterPro" id="IPR029479">
    <property type="entry name" value="Nitroreductase"/>
</dbReference>
<dbReference type="CDD" id="cd02135">
    <property type="entry name" value="YdjA-like"/>
    <property type="match status" value="1"/>
</dbReference>
<comment type="cofactor">
    <cofactor evidence="8">
        <name>FMN</name>
        <dbReference type="ChEBI" id="CHEBI:58210"/>
    </cofactor>
    <text evidence="8">Binds 1 FMN per subunit.</text>
</comment>
<feature type="domain" description="Nitroreductase" evidence="9">
    <location>
        <begin position="19"/>
        <end position="165"/>
    </location>
</feature>
<evidence type="ECO:0000256" key="2">
    <source>
        <dbReference type="ARBA" id="ARBA00022630"/>
    </source>
</evidence>
<dbReference type="Proteomes" id="UP000032352">
    <property type="component" value="Chromosome"/>
</dbReference>
<keyword evidence="4 7" id="KW-0521">NADP</keyword>
<feature type="binding site" evidence="8">
    <location>
        <position position="40"/>
    </location>
    <ligand>
        <name>FMN</name>
        <dbReference type="ChEBI" id="CHEBI:58210"/>
        <note>ligand shared between dimeric partners</note>
    </ligand>
</feature>
<dbReference type="RefSeq" id="WP_044838710.1">
    <property type="nucleotide sequence ID" value="NZ_CP059733.1"/>
</dbReference>
<reference evidence="10 11" key="2">
    <citation type="journal article" date="2022" name="Mar. Drugs">
        <title>Bioassay-Guided Fractionation Leads to the Detection of Cholic Acid Generated by the Rare Thalassomonas sp.</title>
        <authorList>
            <person name="Pheiffer F."/>
            <person name="Schneider Y.K."/>
            <person name="Hansen E.H."/>
            <person name="Andersen J.H."/>
            <person name="Isaksson J."/>
            <person name="Busche T."/>
            <person name="R C."/>
            <person name="Kalinowski J."/>
            <person name="Zyl L.V."/>
            <person name="Trindade M."/>
        </authorList>
    </citation>
    <scope>NUCLEOTIDE SEQUENCE [LARGE SCALE GENOMIC DNA]</scope>
    <source>
        <strain evidence="10 11">XOM25</strain>
    </source>
</reference>
<evidence type="ECO:0000256" key="7">
    <source>
        <dbReference type="PIRNR" id="PIRNR000232"/>
    </source>
</evidence>
<dbReference type="AlphaFoldDB" id="A0AAE9Z883"/>
<dbReference type="InterPro" id="IPR026021">
    <property type="entry name" value="YdjA-like"/>
</dbReference>
<dbReference type="GO" id="GO:0016491">
    <property type="term" value="F:oxidoreductase activity"/>
    <property type="evidence" value="ECO:0007669"/>
    <property type="project" value="UniProtKB-UniRule"/>
</dbReference>
<reference evidence="10 11" key="1">
    <citation type="journal article" date="2015" name="Genome Announc.">
        <title>Draft Genome Sequences of Marine Isolates of Thalassomonas viridans and Thalassomonas actiniarum.</title>
        <authorList>
            <person name="Olonade I."/>
            <person name="van Zyl L.J."/>
            <person name="Trindade M."/>
        </authorList>
    </citation>
    <scope>NUCLEOTIDE SEQUENCE [LARGE SCALE GENOMIC DNA]</scope>
    <source>
        <strain evidence="10 11">XOM25</strain>
    </source>
</reference>
<protein>
    <recommendedName>
        <fullName evidence="7">Putative NAD(P)H nitroreductase</fullName>
        <ecNumber evidence="7">1.-.-.-</ecNumber>
    </recommendedName>
</protein>
<organism evidence="10 11">
    <name type="scientific">Thalassomonas viridans</name>
    <dbReference type="NCBI Taxonomy" id="137584"/>
    <lineage>
        <taxon>Bacteria</taxon>
        <taxon>Pseudomonadati</taxon>
        <taxon>Pseudomonadota</taxon>
        <taxon>Gammaproteobacteria</taxon>
        <taxon>Alteromonadales</taxon>
        <taxon>Colwelliaceae</taxon>
        <taxon>Thalassomonas</taxon>
    </lineage>
</organism>
<comment type="similarity">
    <text evidence="1 7">Belongs to the nitroreductase family.</text>
</comment>